<reference evidence="5" key="1">
    <citation type="submission" date="2022-11" db="UniProtKB">
        <authorList>
            <consortium name="WormBaseParasite"/>
        </authorList>
    </citation>
    <scope>IDENTIFICATION</scope>
</reference>
<dbReference type="Pfam" id="PF13086">
    <property type="entry name" value="AAA_11"/>
    <property type="match status" value="2"/>
</dbReference>
<feature type="compositionally biased region" description="Polar residues" evidence="1">
    <location>
        <begin position="81"/>
        <end position="90"/>
    </location>
</feature>
<organism evidence="4 5">
    <name type="scientific">Ditylenchus dipsaci</name>
    <dbReference type="NCBI Taxonomy" id="166011"/>
    <lineage>
        <taxon>Eukaryota</taxon>
        <taxon>Metazoa</taxon>
        <taxon>Ecdysozoa</taxon>
        <taxon>Nematoda</taxon>
        <taxon>Chromadorea</taxon>
        <taxon>Rhabditida</taxon>
        <taxon>Tylenchina</taxon>
        <taxon>Tylenchomorpha</taxon>
        <taxon>Sphaerularioidea</taxon>
        <taxon>Anguinidae</taxon>
        <taxon>Anguininae</taxon>
        <taxon>Ditylenchus</taxon>
    </lineage>
</organism>
<dbReference type="GO" id="GO:0043186">
    <property type="term" value="C:P granule"/>
    <property type="evidence" value="ECO:0007669"/>
    <property type="project" value="TreeGrafter"/>
</dbReference>
<protein>
    <submittedName>
        <fullName evidence="5">RNA helicase</fullName>
    </submittedName>
</protein>
<evidence type="ECO:0000313" key="4">
    <source>
        <dbReference type="Proteomes" id="UP000887574"/>
    </source>
</evidence>
<dbReference type="InterPro" id="IPR041677">
    <property type="entry name" value="DNA2/NAM7_AAA_11"/>
</dbReference>
<evidence type="ECO:0000259" key="3">
    <source>
        <dbReference type="Pfam" id="PF13087"/>
    </source>
</evidence>
<dbReference type="SUPFAM" id="SSF52540">
    <property type="entry name" value="P-loop containing nucleoside triphosphate hydrolases"/>
    <property type="match status" value="1"/>
</dbReference>
<dbReference type="InterPro" id="IPR041679">
    <property type="entry name" value="DNA2/NAM7-like_C"/>
</dbReference>
<proteinExistence type="predicted"/>
<accession>A0A915E9E4</accession>
<evidence type="ECO:0000313" key="5">
    <source>
        <dbReference type="WBParaSite" id="jg3944"/>
    </source>
</evidence>
<feature type="domain" description="DNA2/NAM7 helicase-like C-terminal" evidence="3">
    <location>
        <begin position="588"/>
        <end position="705"/>
    </location>
</feature>
<dbReference type="WBParaSite" id="jg3944">
    <property type="protein sequence ID" value="jg3944"/>
    <property type="gene ID" value="jg3944"/>
</dbReference>
<feature type="compositionally biased region" description="Acidic residues" evidence="1">
    <location>
        <begin position="131"/>
        <end position="141"/>
    </location>
</feature>
<dbReference type="Proteomes" id="UP000887574">
    <property type="component" value="Unplaced"/>
</dbReference>
<dbReference type="SUPFAM" id="SSF46565">
    <property type="entry name" value="Chaperone J-domain"/>
    <property type="match status" value="1"/>
</dbReference>
<name>A0A915E9E4_9BILA</name>
<dbReference type="Gene3D" id="3.40.50.300">
    <property type="entry name" value="P-loop containing nucleotide triphosphate hydrolases"/>
    <property type="match status" value="3"/>
</dbReference>
<dbReference type="Gene3D" id="1.10.287.110">
    <property type="entry name" value="DnaJ domain"/>
    <property type="match status" value="1"/>
</dbReference>
<dbReference type="InterPro" id="IPR036869">
    <property type="entry name" value="J_dom_sf"/>
</dbReference>
<dbReference type="AlphaFoldDB" id="A0A915E9E4"/>
<dbReference type="CDD" id="cd18808">
    <property type="entry name" value="SF1_C_Upf1"/>
    <property type="match status" value="1"/>
</dbReference>
<evidence type="ECO:0000256" key="1">
    <source>
        <dbReference type="SAM" id="MobiDB-lite"/>
    </source>
</evidence>
<dbReference type="InterPro" id="IPR047187">
    <property type="entry name" value="SF1_C_Upf1"/>
</dbReference>
<keyword evidence="4" id="KW-1185">Reference proteome</keyword>
<dbReference type="GO" id="GO:0004386">
    <property type="term" value="F:helicase activity"/>
    <property type="evidence" value="ECO:0007669"/>
    <property type="project" value="InterPro"/>
</dbReference>
<dbReference type="InterPro" id="IPR027417">
    <property type="entry name" value="P-loop_NTPase"/>
</dbReference>
<evidence type="ECO:0000259" key="2">
    <source>
        <dbReference type="Pfam" id="PF13086"/>
    </source>
</evidence>
<dbReference type="Pfam" id="PF13087">
    <property type="entry name" value="AAA_12"/>
    <property type="match status" value="1"/>
</dbReference>
<dbReference type="GO" id="GO:0005829">
    <property type="term" value="C:cytosol"/>
    <property type="evidence" value="ECO:0007669"/>
    <property type="project" value="TreeGrafter"/>
</dbReference>
<dbReference type="PANTHER" id="PTHR10887">
    <property type="entry name" value="DNA2/NAM7 HELICASE FAMILY"/>
    <property type="match status" value="1"/>
</dbReference>
<dbReference type="InterPro" id="IPR045055">
    <property type="entry name" value="DNA2/NAM7-like"/>
</dbReference>
<feature type="domain" description="DNA2/NAM7 helicase helicase" evidence="2">
    <location>
        <begin position="385"/>
        <end position="458"/>
    </location>
</feature>
<feature type="domain" description="DNA2/NAM7 helicase helicase" evidence="2">
    <location>
        <begin position="501"/>
        <end position="573"/>
    </location>
</feature>
<dbReference type="GO" id="GO:0035194">
    <property type="term" value="P:regulatory ncRNA-mediated post-transcriptional gene silencing"/>
    <property type="evidence" value="ECO:0007669"/>
    <property type="project" value="TreeGrafter"/>
</dbReference>
<feature type="region of interest" description="Disordered" evidence="1">
    <location>
        <begin position="77"/>
        <end position="143"/>
    </location>
</feature>
<sequence length="776" mass="88409">MATRELNFSPFELRKMMFELEVNETVDIGSLKASFIEKIRSHHTDKGGNAEKAKELTRAYRILKNYLEAKIRLPVRGDFPNQYSHPSDNYRNGFDDFGDFQQPNRRRRKGGGGFPQRDHQSGRGPQFEQDGPGEDNEEEFPSADARPVFINGYTYDTEDYSSFDDPMEKASSSSTERMRKVRGGLILQMDFLRNAILEEEYEEIGKLGDENAMYMNPLFTPLLEKLKCLEEDVYSFTEKMKVFVNLDWACSEEIQSKAMVKKVKLLPVENDDTGSLFTITIPLNQFEAETFSPGLHVDVRSSNETRLFASALVDDVDEKEEKWFCSSLTPCACTRFWLFLVTSTLTRQMTNLVFPSLSFTEPFDQFEARRDAAIEQMDFSQADGFNMDQKKAVYSIVNRSSQPYPFILFGPPGTGKTITLVESICHIVKQSKENRVLVCTPSKMAADNFAEALVDREAIDPKYIFRMHSLSTSAIGRAKKLDKITYLPKEGRNKFYGIPPRSNLKVFRVIICTLSTSSYLISAGGLRGFFTHILVDEAGQATEADTWVPIGGLATPNTSVILAGDPKQLGPVVNMQIARDFGYESADDRSFVILKHTYRSHLKILRPCSYLFYDNMLVANEEDEFLYKLCEWQGLPKKGFPIIFHSSNESHEESGYGSNKSFSNPTEIQVVCSYVHRILAETDIEEKDIGVISPYKNQVLKLRTVLLSFLRCDLRLNTSISRAKSLLIVVGNDELLKQHLSWKKFIFYCNFHGGYLDNKGKNCTDLADVYYDEKQE</sequence>
<dbReference type="PANTHER" id="PTHR10887:SF419">
    <property type="entry name" value="RNA HELICASE MOV10L1"/>
    <property type="match status" value="1"/>
</dbReference>